<dbReference type="STRING" id="1219360.GCA_001571305_00154"/>
<dbReference type="Proteomes" id="UP000661012">
    <property type="component" value="Unassembled WGS sequence"/>
</dbReference>
<dbReference type="Pfam" id="PF14232">
    <property type="entry name" value="DUF4334"/>
    <property type="match status" value="1"/>
</dbReference>
<dbReference type="EMBL" id="QGAC01000010">
    <property type="protein sequence ID" value="TKJ90005.1"/>
    <property type="molecule type" value="Genomic_DNA"/>
</dbReference>
<dbReference type="Gene3D" id="2.40.128.580">
    <property type="entry name" value="GXWXG domain"/>
    <property type="match status" value="1"/>
</dbReference>
<evidence type="ECO:0000313" key="5">
    <source>
        <dbReference type="Proteomes" id="UP000306393"/>
    </source>
</evidence>
<dbReference type="EMBL" id="JACYNN010000025">
    <property type="protein sequence ID" value="MBD8108794.1"/>
    <property type="molecule type" value="Genomic_DNA"/>
</dbReference>
<evidence type="ECO:0000259" key="2">
    <source>
        <dbReference type="Pfam" id="PF14232"/>
    </source>
</evidence>
<reference evidence="3 6" key="2">
    <citation type="journal article" date="2020" name="FEMS Microbiol. Ecol.">
        <title>Temporal dynamics of bacterial communities during seed development and maturation.</title>
        <authorList>
            <person name="Chesneau G."/>
            <person name="Torres-Cortes G."/>
            <person name="Briand M."/>
            <person name="Darrasse A."/>
            <person name="Preveaux A."/>
            <person name="Marais C."/>
            <person name="Jacques M.A."/>
            <person name="Shade A."/>
            <person name="Barret M."/>
        </authorList>
    </citation>
    <scope>NUCLEOTIDE SEQUENCE [LARGE SCALE GENOMIC DNA]</scope>
    <source>
        <strain evidence="3 6">CFBP13732</strain>
    </source>
</reference>
<sequence>MNAKVKFDAFKAQRVFSSDQVLLDFFDSLPPVSVDEIQSIWAGGDFDTGHWATRSLDEVKWFGKWFRSASDAMPLVCYDDKGNLYSNKMMKGEASLWQIAFRGKISATMVYDGVPIFDHFRKVDDDTLLGIMDGKSFEGAPDIVQDGHYYFFYLERVEKMPAPFIDA</sequence>
<protein>
    <submittedName>
        <fullName evidence="4">DUF4334 domain-containing protein</fullName>
    </submittedName>
</protein>
<evidence type="ECO:0000313" key="4">
    <source>
        <dbReference type="EMBL" id="TKJ90005.1"/>
    </source>
</evidence>
<dbReference type="AlphaFoldDB" id="A0A4U3FB25"/>
<comment type="caution">
    <text evidence="4">The sequence shown here is derived from an EMBL/GenBank/DDBJ whole genome shotgun (WGS) entry which is preliminary data.</text>
</comment>
<accession>A0A4U3FB25</accession>
<proteinExistence type="predicted"/>
<feature type="domain" description="GXWXG" evidence="1">
    <location>
        <begin position="24"/>
        <end position="82"/>
    </location>
</feature>
<dbReference type="RefSeq" id="WP_137269299.1">
    <property type="nucleotide sequence ID" value="NZ_JACYNM010000025.1"/>
</dbReference>
<organism evidence="4 5">
    <name type="scientific">Erwinia persicina</name>
    <dbReference type="NCBI Taxonomy" id="55211"/>
    <lineage>
        <taxon>Bacteria</taxon>
        <taxon>Pseudomonadati</taxon>
        <taxon>Pseudomonadota</taxon>
        <taxon>Gammaproteobacteria</taxon>
        <taxon>Enterobacterales</taxon>
        <taxon>Erwiniaceae</taxon>
        <taxon>Erwinia</taxon>
    </lineage>
</organism>
<evidence type="ECO:0000313" key="3">
    <source>
        <dbReference type="EMBL" id="MBD8108794.1"/>
    </source>
</evidence>
<evidence type="ECO:0000259" key="1">
    <source>
        <dbReference type="Pfam" id="PF14231"/>
    </source>
</evidence>
<evidence type="ECO:0000313" key="6">
    <source>
        <dbReference type="Proteomes" id="UP000661012"/>
    </source>
</evidence>
<gene>
    <name evidence="4" type="ORF">EpCFBP13511_12045</name>
    <name evidence="3" type="ORF">IFT93_20650</name>
</gene>
<name>A0A4U3FB25_9GAMM</name>
<dbReference type="OrthoDB" id="8905397at2"/>
<feature type="domain" description="DUF4334" evidence="2">
    <location>
        <begin position="92"/>
        <end position="156"/>
    </location>
</feature>
<reference evidence="4 5" key="1">
    <citation type="journal article" date="2019" name="Sci. Rep.">
        <title>Differences in resource use lead to coexistence of seed-transmitted microbial populations.</title>
        <authorList>
            <person name="Torres-Cortes G."/>
            <person name="Garcia B.J."/>
            <person name="Compant S."/>
            <person name="Rezki S."/>
            <person name="Jones P."/>
            <person name="Preveaux A."/>
            <person name="Briand M."/>
            <person name="Roulet A."/>
            <person name="Bouchez O."/>
            <person name="Jacobson D."/>
            <person name="Barret M."/>
        </authorList>
    </citation>
    <scope>NUCLEOTIDE SEQUENCE [LARGE SCALE GENOMIC DNA]</scope>
    <source>
        <strain evidence="4 5">CFBP13511</strain>
    </source>
</reference>
<dbReference type="Pfam" id="PF14231">
    <property type="entry name" value="GXWXG"/>
    <property type="match status" value="1"/>
</dbReference>
<dbReference type="InterPro" id="IPR025951">
    <property type="entry name" value="GXWXG_dom"/>
</dbReference>
<dbReference type="Proteomes" id="UP000306393">
    <property type="component" value="Unassembled WGS sequence"/>
</dbReference>
<keyword evidence="6" id="KW-1185">Reference proteome</keyword>
<dbReference type="InterPro" id="IPR025568">
    <property type="entry name" value="DUF4334"/>
</dbReference>